<organism evidence="3 4">
    <name type="scientific">Phaeodactylum tricornutum (strain CCAP 1055/1)</name>
    <dbReference type="NCBI Taxonomy" id="556484"/>
    <lineage>
        <taxon>Eukaryota</taxon>
        <taxon>Sar</taxon>
        <taxon>Stramenopiles</taxon>
        <taxon>Ochrophyta</taxon>
        <taxon>Bacillariophyta</taxon>
        <taxon>Bacillariophyceae</taxon>
        <taxon>Bacillariophycidae</taxon>
        <taxon>Naviculales</taxon>
        <taxon>Phaeodactylaceae</taxon>
        <taxon>Phaeodactylum</taxon>
    </lineage>
</organism>
<proteinExistence type="predicted"/>
<sequence length="486" mass="53344">MQLLGTKNTLLLLAAAAATESPVWAFTSPVCWTRNRRIRLVSPSRATLTVSSSSSSRRLGNDPSEFDYLLQEQSSLSRVASTTHGRRRAVQLPSTHSGQPATVLVSSFSAAPGAVTESTDEFTTDSNAAVSPIDGDDPFAFESAGLYKVQTMTTQKPSLEARLKNMDLQDIIATLILPSVVVFAAGRWGFNKVYGKVQVRTEALLDSFAKEMLYHDGDYNEMKLCIQDYNQKLIYLPNRRDVMLKRYLAAYAKKKTVSPLAISSLSFVLTQFQMSEEAAAALLVSLCRQMGTDKIASAGKLLFLGSCILKSPEGQAALTPIKDLIKSTYREVSVAEAMVETSQQAIAEASYRSVVLAAGKQQKSLTPGWDVLGLERDVAQRIYDEEAKEGFRTERETMYGGQTTRYDKKGRIVDRAGKLKNPADADEDDDDEPQGGVSNVYECGECGYTLFVAQGRESKFFGTGFKCPECGAAKKQFKARDDMDEE</sequence>
<dbReference type="OMA" id="MDRKANE"/>
<dbReference type="OrthoDB" id="194772at2759"/>
<protein>
    <recommendedName>
        <fullName evidence="2">Rubredoxin-like domain-containing protein</fullName>
    </recommendedName>
</protein>
<dbReference type="InterPro" id="IPR024934">
    <property type="entry name" value="Rubredoxin-like_dom"/>
</dbReference>
<dbReference type="HOGENOM" id="CLU_562002_0_0_1"/>
<dbReference type="Proteomes" id="UP000000759">
    <property type="component" value="Chromosome 30"/>
</dbReference>
<dbReference type="AlphaFoldDB" id="B7GE71"/>
<keyword evidence="4" id="KW-1185">Reference proteome</keyword>
<dbReference type="KEGG" id="pti:PHATRDRAFT_50464"/>
<evidence type="ECO:0000256" key="1">
    <source>
        <dbReference type="SAM" id="SignalP"/>
    </source>
</evidence>
<gene>
    <name evidence="3" type="ORF">PHATRDRAFT_50464</name>
</gene>
<accession>B7GE71</accession>
<reference evidence="3 4" key="1">
    <citation type="journal article" date="2008" name="Nature">
        <title>The Phaeodactylum genome reveals the evolutionary history of diatom genomes.</title>
        <authorList>
            <person name="Bowler C."/>
            <person name="Allen A.E."/>
            <person name="Badger J.H."/>
            <person name="Grimwood J."/>
            <person name="Jabbari K."/>
            <person name="Kuo A."/>
            <person name="Maheswari U."/>
            <person name="Martens C."/>
            <person name="Maumus F."/>
            <person name="Otillar R.P."/>
            <person name="Rayko E."/>
            <person name="Salamov A."/>
            <person name="Vandepoele K."/>
            <person name="Beszteri B."/>
            <person name="Gruber A."/>
            <person name="Heijde M."/>
            <person name="Katinka M."/>
            <person name="Mock T."/>
            <person name="Valentin K."/>
            <person name="Verret F."/>
            <person name="Berges J.A."/>
            <person name="Brownlee C."/>
            <person name="Cadoret J.P."/>
            <person name="Chiovitti A."/>
            <person name="Choi C.J."/>
            <person name="Coesel S."/>
            <person name="De Martino A."/>
            <person name="Detter J.C."/>
            <person name="Durkin C."/>
            <person name="Falciatore A."/>
            <person name="Fournet J."/>
            <person name="Haruta M."/>
            <person name="Huysman M.J."/>
            <person name="Jenkins B.D."/>
            <person name="Jiroutova K."/>
            <person name="Jorgensen R.E."/>
            <person name="Joubert Y."/>
            <person name="Kaplan A."/>
            <person name="Kroger N."/>
            <person name="Kroth P.G."/>
            <person name="La Roche J."/>
            <person name="Lindquist E."/>
            <person name="Lommer M."/>
            <person name="Martin-Jezequel V."/>
            <person name="Lopez P.J."/>
            <person name="Lucas S."/>
            <person name="Mangogna M."/>
            <person name="McGinnis K."/>
            <person name="Medlin L.K."/>
            <person name="Montsant A."/>
            <person name="Oudot-Le Secq M.P."/>
            <person name="Napoli C."/>
            <person name="Obornik M."/>
            <person name="Parker M.S."/>
            <person name="Petit J.L."/>
            <person name="Porcel B.M."/>
            <person name="Poulsen N."/>
            <person name="Robison M."/>
            <person name="Rychlewski L."/>
            <person name="Rynearson T.A."/>
            <person name="Schmutz J."/>
            <person name="Shapiro H."/>
            <person name="Siaut M."/>
            <person name="Stanley M."/>
            <person name="Sussman M.R."/>
            <person name="Taylor A.R."/>
            <person name="Vardi A."/>
            <person name="von Dassow P."/>
            <person name="Vyverman W."/>
            <person name="Willis A."/>
            <person name="Wyrwicz L.S."/>
            <person name="Rokhsar D.S."/>
            <person name="Weissenbach J."/>
            <person name="Armbrust E.V."/>
            <person name="Green B.R."/>
            <person name="Van de Peer Y."/>
            <person name="Grigoriev I.V."/>
        </authorList>
    </citation>
    <scope>NUCLEOTIDE SEQUENCE [LARGE SCALE GENOMIC DNA]</scope>
    <source>
        <strain evidence="3 4">CCAP 1055/1</strain>
    </source>
</reference>
<dbReference type="eggNOG" id="ENOG502S947">
    <property type="taxonomic scope" value="Eukaryota"/>
</dbReference>
<dbReference type="GeneID" id="7199314"/>
<feature type="signal peptide" evidence="1">
    <location>
        <begin position="1"/>
        <end position="25"/>
    </location>
</feature>
<dbReference type="GO" id="GO:0005506">
    <property type="term" value="F:iron ion binding"/>
    <property type="evidence" value="ECO:0007669"/>
    <property type="project" value="InterPro"/>
</dbReference>
<feature type="domain" description="Rubredoxin-like" evidence="2">
    <location>
        <begin position="438"/>
        <end position="480"/>
    </location>
</feature>
<dbReference type="PaxDb" id="2850-Phatr50464"/>
<evidence type="ECO:0000313" key="4">
    <source>
        <dbReference type="Proteomes" id="UP000000759"/>
    </source>
</evidence>
<name>B7GE71_PHATC</name>
<evidence type="ECO:0000313" key="3">
    <source>
        <dbReference type="EMBL" id="EEC43103.1"/>
    </source>
</evidence>
<dbReference type="SUPFAM" id="SSF57802">
    <property type="entry name" value="Rubredoxin-like"/>
    <property type="match status" value="1"/>
</dbReference>
<keyword evidence="1" id="KW-0732">Signal</keyword>
<evidence type="ECO:0000259" key="2">
    <source>
        <dbReference type="PROSITE" id="PS50903"/>
    </source>
</evidence>
<reference evidence="4" key="2">
    <citation type="submission" date="2008-08" db="EMBL/GenBank/DDBJ databases">
        <authorList>
            <consortium name="Diatom Consortium"/>
            <person name="Grigoriev I."/>
            <person name="Grimwood J."/>
            <person name="Kuo A."/>
            <person name="Otillar R.P."/>
            <person name="Salamov A."/>
            <person name="Detter J.C."/>
            <person name="Lindquist E."/>
            <person name="Shapiro H."/>
            <person name="Lucas S."/>
            <person name="Glavina del Rio T."/>
            <person name="Pitluck S."/>
            <person name="Rokhsar D."/>
            <person name="Bowler C."/>
        </authorList>
    </citation>
    <scope>GENOME REANNOTATION</scope>
    <source>
        <strain evidence="4">CCAP 1055/1</strain>
    </source>
</reference>
<dbReference type="CDD" id="cd00350">
    <property type="entry name" value="rubredoxin_like"/>
    <property type="match status" value="1"/>
</dbReference>
<dbReference type="EMBL" id="CM000632">
    <property type="protein sequence ID" value="EEC43103.1"/>
    <property type="molecule type" value="Genomic_DNA"/>
</dbReference>
<dbReference type="InParanoid" id="B7GE71"/>
<dbReference type="PROSITE" id="PS50903">
    <property type="entry name" value="RUBREDOXIN_LIKE"/>
    <property type="match status" value="1"/>
</dbReference>
<dbReference type="RefSeq" id="XP_002185434.1">
    <property type="nucleotide sequence ID" value="XM_002185398.1"/>
</dbReference>
<feature type="chain" id="PRO_5002853266" description="Rubredoxin-like domain-containing protein" evidence="1">
    <location>
        <begin position="26"/>
        <end position="486"/>
    </location>
</feature>